<feature type="binding site" evidence="11">
    <location>
        <begin position="12"/>
        <end position="17"/>
    </location>
    <ligand>
        <name>NADP(+)</name>
        <dbReference type="ChEBI" id="CHEBI:58349"/>
    </ligand>
</feature>
<evidence type="ECO:0000256" key="6">
    <source>
        <dbReference type="ARBA" id="ARBA00022697"/>
    </source>
</evidence>
<dbReference type="SUPFAM" id="SSF51735">
    <property type="entry name" value="NAD(P)-binding Rossmann-fold domains"/>
    <property type="match status" value="1"/>
</dbReference>
<dbReference type="GO" id="GO:0009088">
    <property type="term" value="P:threonine biosynthetic process"/>
    <property type="evidence" value="ECO:0007669"/>
    <property type="project" value="UniProtKB-UniPathway"/>
</dbReference>
<comment type="pathway">
    <text evidence="2">Amino-acid biosynthesis; L-methionine biosynthesis via de novo pathway; L-homoserine from L-aspartate: step 3/3.</text>
</comment>
<feature type="binding site" evidence="11">
    <location>
        <position position="127"/>
    </location>
    <ligand>
        <name>NADPH</name>
        <dbReference type="ChEBI" id="CHEBI:57783"/>
    </ligand>
</feature>
<dbReference type="EMBL" id="FQXP01000010">
    <property type="protein sequence ID" value="SHI04423.1"/>
    <property type="molecule type" value="Genomic_DNA"/>
</dbReference>
<evidence type="ECO:0000256" key="8">
    <source>
        <dbReference type="ARBA" id="ARBA00023053"/>
    </source>
</evidence>
<name>A0A1M5XYS5_9CLOT</name>
<dbReference type="Gene3D" id="3.40.50.720">
    <property type="entry name" value="NAD(P)-binding Rossmann-like Domain"/>
    <property type="match status" value="1"/>
</dbReference>
<dbReference type="AlphaFoldDB" id="A0A1M5XYS5"/>
<keyword evidence="14" id="KW-1185">Reference proteome</keyword>
<dbReference type="Gene3D" id="3.30.360.10">
    <property type="entry name" value="Dihydrodipicolinate Reductase, domain 2"/>
    <property type="match status" value="1"/>
</dbReference>
<evidence type="ECO:0000256" key="11">
    <source>
        <dbReference type="PIRSR" id="PIRSR036497-2"/>
    </source>
</evidence>
<dbReference type="UniPathway" id="UPA00051">
    <property type="reaction ID" value="UER00465"/>
</dbReference>
<evidence type="ECO:0000256" key="5">
    <source>
        <dbReference type="ARBA" id="ARBA00013376"/>
    </source>
</evidence>
<keyword evidence="8" id="KW-0915">Sodium</keyword>
<comment type="catalytic activity">
    <reaction evidence="9">
        <text>L-homoserine + NADP(+) = L-aspartate 4-semialdehyde + NADPH + H(+)</text>
        <dbReference type="Rhea" id="RHEA:15761"/>
        <dbReference type="ChEBI" id="CHEBI:15378"/>
        <dbReference type="ChEBI" id="CHEBI:57476"/>
        <dbReference type="ChEBI" id="CHEBI:57783"/>
        <dbReference type="ChEBI" id="CHEBI:58349"/>
        <dbReference type="ChEBI" id="CHEBI:537519"/>
        <dbReference type="EC" id="1.1.1.3"/>
    </reaction>
    <physiologicalReaction direction="right-to-left" evidence="9">
        <dbReference type="Rhea" id="RHEA:15763"/>
    </physiologicalReaction>
</comment>
<evidence type="ECO:0000313" key="14">
    <source>
        <dbReference type="Proteomes" id="UP000184526"/>
    </source>
</evidence>
<evidence type="ECO:0000256" key="2">
    <source>
        <dbReference type="ARBA" id="ARBA00005062"/>
    </source>
</evidence>
<keyword evidence="7" id="KW-0560">Oxidoreductase</keyword>
<gene>
    <name evidence="13" type="ORF">SAMN02745196_02502</name>
</gene>
<dbReference type="UniPathway" id="UPA00050">
    <property type="reaction ID" value="UER00063"/>
</dbReference>
<dbReference type="SUPFAM" id="SSF55347">
    <property type="entry name" value="Glyceraldehyde-3-phosphate dehydrogenase-like, C-terminal domain"/>
    <property type="match status" value="1"/>
</dbReference>
<accession>A0A1M5XYS5</accession>
<dbReference type="Proteomes" id="UP000184526">
    <property type="component" value="Unassembled WGS sequence"/>
</dbReference>
<keyword evidence="6" id="KW-0028">Amino-acid biosynthesis</keyword>
<comment type="similarity">
    <text evidence="3">Belongs to the homoserine dehydrogenase family.</text>
</comment>
<protein>
    <recommendedName>
        <fullName evidence="5">Homoserine dehydrogenase</fullName>
        <ecNumber evidence="4">1.1.1.3</ecNumber>
    </recommendedName>
</protein>
<dbReference type="PANTHER" id="PTHR43331:SF1">
    <property type="entry name" value="HOMOSERINE DEHYDROGENASE"/>
    <property type="match status" value="1"/>
</dbReference>
<comment type="pathway">
    <text evidence="1">Amino-acid biosynthesis; L-threonine biosynthesis; L-threonine from L-aspartate: step 3/5.</text>
</comment>
<proteinExistence type="inferred from homology"/>
<evidence type="ECO:0000256" key="7">
    <source>
        <dbReference type="ARBA" id="ARBA00023002"/>
    </source>
</evidence>
<evidence type="ECO:0000256" key="4">
    <source>
        <dbReference type="ARBA" id="ARBA00013213"/>
    </source>
</evidence>
<evidence type="ECO:0000259" key="12">
    <source>
        <dbReference type="Pfam" id="PF00742"/>
    </source>
</evidence>
<evidence type="ECO:0000256" key="1">
    <source>
        <dbReference type="ARBA" id="ARBA00005056"/>
    </source>
</evidence>
<dbReference type="EC" id="1.1.1.3" evidence="4"/>
<dbReference type="InterPro" id="IPR036291">
    <property type="entry name" value="NAD(P)-bd_dom_sf"/>
</dbReference>
<feature type="active site" description="Proton donor" evidence="10">
    <location>
        <position position="227"/>
    </location>
</feature>
<feature type="domain" description="Homoserine dehydrogenase catalytic" evidence="12">
    <location>
        <begin position="160"/>
        <end position="337"/>
    </location>
</feature>
<keyword evidence="11" id="KW-0521">NADP</keyword>
<evidence type="ECO:0000256" key="10">
    <source>
        <dbReference type="PIRSR" id="PIRSR036497-1"/>
    </source>
</evidence>
<dbReference type="STRING" id="1121306.SAMN02745196_02502"/>
<dbReference type="InterPro" id="IPR001342">
    <property type="entry name" value="HDH_cat"/>
</dbReference>
<dbReference type="GO" id="GO:0004412">
    <property type="term" value="F:homoserine dehydrogenase activity"/>
    <property type="evidence" value="ECO:0007669"/>
    <property type="project" value="UniProtKB-EC"/>
</dbReference>
<keyword evidence="6" id="KW-0791">Threonine biosynthesis</keyword>
<dbReference type="PANTHER" id="PTHR43331">
    <property type="entry name" value="HOMOSERINE DEHYDROGENASE"/>
    <property type="match status" value="1"/>
</dbReference>
<evidence type="ECO:0000256" key="3">
    <source>
        <dbReference type="ARBA" id="ARBA00006753"/>
    </source>
</evidence>
<evidence type="ECO:0000256" key="9">
    <source>
        <dbReference type="ARBA" id="ARBA00048841"/>
    </source>
</evidence>
<feature type="binding site" evidence="11">
    <location>
        <position position="212"/>
    </location>
    <ligand>
        <name>L-homoserine</name>
        <dbReference type="ChEBI" id="CHEBI:57476"/>
    </ligand>
</feature>
<evidence type="ECO:0000313" key="13">
    <source>
        <dbReference type="EMBL" id="SHI04423.1"/>
    </source>
</evidence>
<dbReference type="FunFam" id="3.30.360.10:FF:000005">
    <property type="entry name" value="Homoserine dehydrogenase"/>
    <property type="match status" value="1"/>
</dbReference>
<sequence length="340" mass="37403">MVMRKIVISIAGYGVVGKEFLRLIKEKKEDIKNKYNLELVIGKIIGSKCAIFSDEGIDVEELLKLSLGSMGLKEYCCIKNINFSSNCELIGDIFVDCTPTNLESGEPALSYIYEAIEKNMDLFLASKGALVKNYKSINEKVKEKNLNIKFSGATAAALPTLDIGQICLPLTTIKEIKGILNGTSNFILTSMIKNKMGYEETLKLAFNKGICEKNNNLDVSGFDTACKMVLIVNNILGKEVTLDDVEIQGIENVTNEDIKKAIENDSVIKLLGECEVNDNKVKLKVSPKYISNTEQLAKVDYNNKAIVFNTEEAGEIFCSGGASNPRAAAYSILKDILNAY</sequence>
<dbReference type="NCBIfam" id="NF005290">
    <property type="entry name" value="PRK06813.1"/>
    <property type="match status" value="1"/>
</dbReference>
<reference evidence="13 14" key="1">
    <citation type="submission" date="2016-11" db="EMBL/GenBank/DDBJ databases">
        <authorList>
            <person name="Jaros S."/>
            <person name="Januszkiewicz K."/>
            <person name="Wedrychowicz H."/>
        </authorList>
    </citation>
    <scope>NUCLEOTIDE SEQUENCE [LARGE SCALE GENOMIC DNA]</scope>
    <source>
        <strain evidence="13 14">DSM 3089</strain>
    </source>
</reference>
<dbReference type="Pfam" id="PF00742">
    <property type="entry name" value="Homoserine_dh"/>
    <property type="match status" value="1"/>
</dbReference>
<organism evidence="13 14">
    <name type="scientific">Clostridium collagenovorans DSM 3089</name>
    <dbReference type="NCBI Taxonomy" id="1121306"/>
    <lineage>
        <taxon>Bacteria</taxon>
        <taxon>Bacillati</taxon>
        <taxon>Bacillota</taxon>
        <taxon>Clostridia</taxon>
        <taxon>Eubacteriales</taxon>
        <taxon>Clostridiaceae</taxon>
        <taxon>Clostridium</taxon>
    </lineage>
</organism>
<dbReference type="PIRSF" id="PIRSF036497">
    <property type="entry name" value="HDH_short"/>
    <property type="match status" value="1"/>
</dbReference>
<dbReference type="InterPro" id="IPR022697">
    <property type="entry name" value="HDH_short"/>
</dbReference>